<evidence type="ECO:0000313" key="10">
    <source>
        <dbReference type="EMBL" id="KAA1065417.1"/>
    </source>
</evidence>
<dbReference type="AlphaFoldDB" id="A0A5B0LKL4"/>
<dbReference type="GO" id="GO:0008270">
    <property type="term" value="F:zinc ion binding"/>
    <property type="evidence" value="ECO:0007669"/>
    <property type="project" value="InterPro"/>
</dbReference>
<dbReference type="Gene3D" id="4.10.240.10">
    <property type="entry name" value="Zn(2)-C6 fungal-type DNA-binding domain"/>
    <property type="match status" value="1"/>
</dbReference>
<evidence type="ECO:0000256" key="7">
    <source>
        <dbReference type="ARBA" id="ARBA00040903"/>
    </source>
</evidence>
<dbReference type="SUPFAM" id="SSF57701">
    <property type="entry name" value="Zn2/Cys6 DNA-binding domain"/>
    <property type="match status" value="1"/>
</dbReference>
<dbReference type="Proteomes" id="UP000325313">
    <property type="component" value="Unassembled WGS sequence"/>
</dbReference>
<dbReference type="PROSITE" id="PS00463">
    <property type="entry name" value="ZN2_CY6_FUNGAL_1"/>
    <property type="match status" value="1"/>
</dbReference>
<feature type="compositionally biased region" description="Polar residues" evidence="8">
    <location>
        <begin position="78"/>
        <end position="88"/>
    </location>
</feature>
<evidence type="ECO:0000256" key="2">
    <source>
        <dbReference type="ARBA" id="ARBA00022833"/>
    </source>
</evidence>
<keyword evidence="1" id="KW-0479">Metal-binding</keyword>
<sequence length="260" mass="27770">MSRSRSHKSLYDTETPETISSRPTLPSLRSQVGEYLPTSSQPDFHHSYYHHQNTGRPSESGSRRLSISSTSLASAGTPRSSMIRTPSTDGRRYGSSATIGAHPSLLPASPGNTSAGINTRNSALSASGNVPPVTATRSTVSVACTNCRSAHLACSDGRPCRRCLQTGRAATCIDVEPKKRGRPRASDLTSVGVTTSMMQELSTDATNGPNNESEDLVIIMSTSLRCARLTSSLVQTLGLVSDFRPEEQDFLLALALRSSR</sequence>
<dbReference type="InterPro" id="IPR050335">
    <property type="entry name" value="ERT1_acuK_gluconeogen_tf"/>
</dbReference>
<gene>
    <name evidence="10" type="ORF">PGTUg99_018176</name>
</gene>
<dbReference type="GO" id="GO:0000981">
    <property type="term" value="F:DNA-binding transcription factor activity, RNA polymerase II-specific"/>
    <property type="evidence" value="ECO:0007669"/>
    <property type="project" value="InterPro"/>
</dbReference>
<evidence type="ECO:0000256" key="5">
    <source>
        <dbReference type="ARBA" id="ARBA00023163"/>
    </source>
</evidence>
<dbReference type="PANTHER" id="PTHR47659:SF4">
    <property type="entry name" value="ZN(II)2CYS6 TRANSCRIPTION FACTOR (EUROFUNG)"/>
    <property type="match status" value="1"/>
</dbReference>
<feature type="region of interest" description="Disordered" evidence="8">
    <location>
        <begin position="1"/>
        <end position="117"/>
    </location>
</feature>
<feature type="domain" description="Zn(2)-C6 fungal-type" evidence="9">
    <location>
        <begin position="143"/>
        <end position="172"/>
    </location>
</feature>
<dbReference type="PROSITE" id="PS50048">
    <property type="entry name" value="ZN2_CY6_FUNGAL_2"/>
    <property type="match status" value="1"/>
</dbReference>
<feature type="compositionally biased region" description="Low complexity" evidence="8">
    <location>
        <begin position="58"/>
        <end position="77"/>
    </location>
</feature>
<dbReference type="SMART" id="SM00066">
    <property type="entry name" value="GAL4"/>
    <property type="match status" value="1"/>
</dbReference>
<reference evidence="10 11" key="1">
    <citation type="submission" date="2019-05" db="EMBL/GenBank/DDBJ databases">
        <title>Emergence of the Ug99 lineage of the wheat stem rust pathogen through somatic hybridization.</title>
        <authorList>
            <person name="Li F."/>
            <person name="Upadhyaya N.M."/>
            <person name="Sperschneider J."/>
            <person name="Matny O."/>
            <person name="Nguyen-Phuc H."/>
            <person name="Mago R."/>
            <person name="Raley C."/>
            <person name="Miller M.E."/>
            <person name="Silverstein K.A.T."/>
            <person name="Henningsen E."/>
            <person name="Hirsch C.D."/>
            <person name="Visser B."/>
            <person name="Pretorius Z.A."/>
            <person name="Steffenson B.J."/>
            <person name="Schwessinger B."/>
            <person name="Dodds P.N."/>
            <person name="Figueroa M."/>
        </authorList>
    </citation>
    <scope>NUCLEOTIDE SEQUENCE [LARGE SCALE GENOMIC DNA]</scope>
    <source>
        <strain evidence="10 11">Ug99</strain>
    </source>
</reference>
<proteinExistence type="predicted"/>
<keyword evidence="3" id="KW-0805">Transcription regulation</keyword>
<evidence type="ECO:0000256" key="3">
    <source>
        <dbReference type="ARBA" id="ARBA00023015"/>
    </source>
</evidence>
<evidence type="ECO:0000313" key="11">
    <source>
        <dbReference type="Proteomes" id="UP000325313"/>
    </source>
</evidence>
<dbReference type="InterPro" id="IPR001138">
    <property type="entry name" value="Zn2Cys6_DnaBD"/>
</dbReference>
<keyword evidence="4" id="KW-0238">DNA-binding</keyword>
<comment type="caution">
    <text evidence="10">The sequence shown here is derived from an EMBL/GenBank/DDBJ whole genome shotgun (WGS) entry which is preliminary data.</text>
</comment>
<keyword evidence="5" id="KW-0804">Transcription</keyword>
<dbReference type="EMBL" id="VDEP01000510">
    <property type="protein sequence ID" value="KAA1065417.1"/>
    <property type="molecule type" value="Genomic_DNA"/>
</dbReference>
<protein>
    <recommendedName>
        <fullName evidence="7">Transcription activator of gluconeogenesis ERT1</fullName>
    </recommendedName>
</protein>
<dbReference type="CDD" id="cd00067">
    <property type="entry name" value="GAL4"/>
    <property type="match status" value="1"/>
</dbReference>
<evidence type="ECO:0000256" key="4">
    <source>
        <dbReference type="ARBA" id="ARBA00023125"/>
    </source>
</evidence>
<keyword evidence="2" id="KW-0862">Zinc</keyword>
<keyword evidence="6" id="KW-0539">Nucleus</keyword>
<accession>A0A5B0LKL4</accession>
<organism evidence="10 11">
    <name type="scientific">Puccinia graminis f. sp. tritici</name>
    <dbReference type="NCBI Taxonomy" id="56615"/>
    <lineage>
        <taxon>Eukaryota</taxon>
        <taxon>Fungi</taxon>
        <taxon>Dikarya</taxon>
        <taxon>Basidiomycota</taxon>
        <taxon>Pucciniomycotina</taxon>
        <taxon>Pucciniomycetes</taxon>
        <taxon>Pucciniales</taxon>
        <taxon>Pucciniaceae</taxon>
        <taxon>Puccinia</taxon>
    </lineage>
</organism>
<evidence type="ECO:0000256" key="1">
    <source>
        <dbReference type="ARBA" id="ARBA00022723"/>
    </source>
</evidence>
<dbReference type="Pfam" id="PF00172">
    <property type="entry name" value="Zn_clus"/>
    <property type="match status" value="1"/>
</dbReference>
<evidence type="ECO:0000256" key="6">
    <source>
        <dbReference type="ARBA" id="ARBA00023242"/>
    </source>
</evidence>
<dbReference type="GO" id="GO:0003677">
    <property type="term" value="F:DNA binding"/>
    <property type="evidence" value="ECO:0007669"/>
    <property type="project" value="UniProtKB-KW"/>
</dbReference>
<dbReference type="InterPro" id="IPR036864">
    <property type="entry name" value="Zn2-C6_fun-type_DNA-bd_sf"/>
</dbReference>
<dbReference type="PANTHER" id="PTHR47659">
    <property type="entry name" value="ZN(II)2CYS6 TRANSCRIPTION FACTOR (EUROFUNG)-RELATED"/>
    <property type="match status" value="1"/>
</dbReference>
<feature type="compositionally biased region" description="Polar residues" evidence="8">
    <location>
        <begin position="16"/>
        <end position="30"/>
    </location>
</feature>
<name>A0A5B0LKL4_PUCGR</name>
<evidence type="ECO:0000256" key="8">
    <source>
        <dbReference type="SAM" id="MobiDB-lite"/>
    </source>
</evidence>
<evidence type="ECO:0000259" key="9">
    <source>
        <dbReference type="PROSITE" id="PS50048"/>
    </source>
</evidence>